<dbReference type="SUPFAM" id="SSF68906">
    <property type="entry name" value="SAP domain"/>
    <property type="match status" value="1"/>
</dbReference>
<feature type="region of interest" description="Disordered" evidence="4">
    <location>
        <begin position="176"/>
        <end position="227"/>
    </location>
</feature>
<dbReference type="Pfam" id="PF06246">
    <property type="entry name" value="Isy1"/>
    <property type="match status" value="1"/>
</dbReference>
<organism evidence="6 7">
    <name type="scientific">Pelagomonas calceolata</name>
    <dbReference type="NCBI Taxonomy" id="35677"/>
    <lineage>
        <taxon>Eukaryota</taxon>
        <taxon>Sar</taxon>
        <taxon>Stramenopiles</taxon>
        <taxon>Ochrophyta</taxon>
        <taxon>Pelagophyceae</taxon>
        <taxon>Pelagomonadales</taxon>
        <taxon>Pelagomonadaceae</taxon>
        <taxon>Pelagomonas</taxon>
    </lineage>
</organism>
<feature type="domain" description="SAP" evidence="5">
    <location>
        <begin position="368"/>
        <end position="402"/>
    </location>
</feature>
<dbReference type="OrthoDB" id="1739576at2759"/>
<dbReference type="Proteomes" id="UP000789595">
    <property type="component" value="Unassembled WGS sequence"/>
</dbReference>
<dbReference type="InterPro" id="IPR029012">
    <property type="entry name" value="Helix_hairpin_bin_sf"/>
</dbReference>
<accession>A0A8J2WI20</accession>
<feature type="compositionally biased region" description="Low complexity" evidence="4">
    <location>
        <begin position="309"/>
        <end position="318"/>
    </location>
</feature>
<dbReference type="GO" id="GO:0005634">
    <property type="term" value="C:nucleus"/>
    <property type="evidence" value="ECO:0007669"/>
    <property type="project" value="UniProtKB-SubCell"/>
</dbReference>
<dbReference type="Gene3D" id="1.10.720.30">
    <property type="entry name" value="SAP domain"/>
    <property type="match status" value="1"/>
</dbReference>
<dbReference type="EMBL" id="CAKKNE010000002">
    <property type="protein sequence ID" value="CAH0369330.1"/>
    <property type="molecule type" value="Genomic_DNA"/>
</dbReference>
<dbReference type="InterPro" id="IPR003034">
    <property type="entry name" value="SAP_dom"/>
</dbReference>
<dbReference type="GO" id="GO:0000350">
    <property type="term" value="P:generation of catalytic spliceosome for second transesterification step"/>
    <property type="evidence" value="ECO:0007669"/>
    <property type="project" value="InterPro"/>
</dbReference>
<dbReference type="InterPro" id="IPR036361">
    <property type="entry name" value="SAP_dom_sf"/>
</dbReference>
<protein>
    <recommendedName>
        <fullName evidence="5">SAP domain-containing protein</fullName>
    </recommendedName>
</protein>
<comment type="subcellular location">
    <subcellularLocation>
        <location evidence="1">Nucleus</location>
    </subcellularLocation>
</comment>
<dbReference type="PANTHER" id="PTHR13021">
    <property type="entry name" value="PRE-MRNA-SPLICING FACTOR ISY1"/>
    <property type="match status" value="1"/>
</dbReference>
<dbReference type="SMART" id="SM00513">
    <property type="entry name" value="SAP"/>
    <property type="match status" value="1"/>
</dbReference>
<dbReference type="PROSITE" id="PS50800">
    <property type="entry name" value="SAP"/>
    <property type="match status" value="1"/>
</dbReference>
<evidence type="ECO:0000256" key="4">
    <source>
        <dbReference type="SAM" id="MobiDB-lite"/>
    </source>
</evidence>
<dbReference type="AlphaFoldDB" id="A0A8J2WI20"/>
<dbReference type="InterPro" id="IPR009360">
    <property type="entry name" value="Isy1"/>
</dbReference>
<feature type="region of interest" description="Disordered" evidence="4">
    <location>
        <begin position="264"/>
        <end position="360"/>
    </location>
</feature>
<evidence type="ECO:0000313" key="7">
    <source>
        <dbReference type="Proteomes" id="UP000789595"/>
    </source>
</evidence>
<feature type="compositionally biased region" description="Pro residues" evidence="4">
    <location>
        <begin position="272"/>
        <end position="282"/>
    </location>
</feature>
<evidence type="ECO:0000256" key="2">
    <source>
        <dbReference type="ARBA" id="ARBA00007002"/>
    </source>
</evidence>
<dbReference type="Pfam" id="PF02037">
    <property type="entry name" value="SAP"/>
    <property type="match status" value="1"/>
</dbReference>
<evidence type="ECO:0000256" key="3">
    <source>
        <dbReference type="ARBA" id="ARBA00023242"/>
    </source>
</evidence>
<name>A0A8J2WI20_9STRA</name>
<comment type="similarity">
    <text evidence="2">Belongs to the ISY1 family.</text>
</comment>
<sequence length="402" mass="42664">MARNEEKAQLMLNKWVTMKEQFNSGQAAERRPFLATDCSSLADCEKWRMQIVREVTKKVAAIQNAGLGEHKIRDLNDNINKLLREKGHWQRRIRDLGGPDYNALEPKALDAEGRPLPGGGGYRYFGAARDLPGVKELFEAPPPQKKRRTRGDMMRNVTPDYYGFRDDDDGGALKAQEAAVERPRVEEARQAELAARAERRARNDGAESSDDDPLDEPALLDGIRRATDASAQAFEEVMGGGGAQDLAGRKRALLEALGADDDLRPAAAAPAPAAPVAPPVSEAPPVALRPADATARPSTGGFSEHGDDAPAAAPAAAPAKPPKKPAAKPAKAPAAAPPAPAPEPAVPAPEPAAEPAPAAAPKWTVGEVNKMTVPKLKAALTELGLATDGLKKVLKERLLAAL</sequence>
<dbReference type="FunFam" id="1.10.287.660:FF:000001">
    <property type="entry name" value="pre-mRNA-splicing factor ISY1 homolog"/>
    <property type="match status" value="1"/>
</dbReference>
<feature type="compositionally biased region" description="Basic and acidic residues" evidence="4">
    <location>
        <begin position="179"/>
        <end position="205"/>
    </location>
</feature>
<dbReference type="Gene3D" id="1.10.287.660">
    <property type="entry name" value="Helix hairpin bin"/>
    <property type="match status" value="1"/>
</dbReference>
<evidence type="ECO:0000256" key="1">
    <source>
        <dbReference type="ARBA" id="ARBA00004123"/>
    </source>
</evidence>
<proteinExistence type="inferred from homology"/>
<gene>
    <name evidence="6" type="ORF">PECAL_2P24500</name>
</gene>
<feature type="compositionally biased region" description="Pro residues" evidence="4">
    <location>
        <begin position="335"/>
        <end position="354"/>
    </location>
</feature>
<keyword evidence="7" id="KW-1185">Reference proteome</keyword>
<dbReference type="InterPro" id="IPR037200">
    <property type="entry name" value="Isy1_sf"/>
</dbReference>
<dbReference type="SUPFAM" id="SSF140102">
    <property type="entry name" value="ISY1 domain-like"/>
    <property type="match status" value="1"/>
</dbReference>
<evidence type="ECO:0000313" key="6">
    <source>
        <dbReference type="EMBL" id="CAH0369330.1"/>
    </source>
</evidence>
<comment type="caution">
    <text evidence="6">The sequence shown here is derived from an EMBL/GenBank/DDBJ whole genome shotgun (WGS) entry which is preliminary data.</text>
</comment>
<reference evidence="6" key="1">
    <citation type="submission" date="2021-11" db="EMBL/GenBank/DDBJ databases">
        <authorList>
            <consortium name="Genoscope - CEA"/>
            <person name="William W."/>
        </authorList>
    </citation>
    <scope>NUCLEOTIDE SEQUENCE</scope>
</reference>
<evidence type="ECO:0000259" key="5">
    <source>
        <dbReference type="PROSITE" id="PS50800"/>
    </source>
</evidence>
<keyword evidence="3" id="KW-0539">Nucleus</keyword>